<evidence type="ECO:0000256" key="1">
    <source>
        <dbReference type="SAM" id="Coils"/>
    </source>
</evidence>
<comment type="caution">
    <text evidence="3">The sequence shown here is derived from an EMBL/GenBank/DDBJ whole genome shotgun (WGS) entry which is preliminary data.</text>
</comment>
<gene>
    <name evidence="3" type="ORF">Tco_0924621</name>
</gene>
<evidence type="ECO:0008006" key="5">
    <source>
        <dbReference type="Google" id="ProtNLM"/>
    </source>
</evidence>
<feature type="region of interest" description="Disordered" evidence="2">
    <location>
        <begin position="181"/>
        <end position="232"/>
    </location>
</feature>
<feature type="coiled-coil region" evidence="1">
    <location>
        <begin position="250"/>
        <end position="302"/>
    </location>
</feature>
<accession>A0ABQ5D739</accession>
<reference evidence="3" key="2">
    <citation type="submission" date="2022-01" db="EMBL/GenBank/DDBJ databases">
        <authorList>
            <person name="Yamashiro T."/>
            <person name="Shiraishi A."/>
            <person name="Satake H."/>
            <person name="Nakayama K."/>
        </authorList>
    </citation>
    <scope>NUCLEOTIDE SEQUENCE</scope>
</reference>
<evidence type="ECO:0000313" key="3">
    <source>
        <dbReference type="EMBL" id="GJT34202.1"/>
    </source>
</evidence>
<protein>
    <recommendedName>
        <fullName evidence="5">Synaptobrevin, longin-like domain protein</fullName>
    </recommendedName>
</protein>
<sequence>GKVKLVYEASIRRHLKLEDSDGITTLPNTEIFEQLTLMGYVSNSDKLTFQKGHFSPQWRFLIHTILHCLSPKKTAWEQFSSNIATAIICLATNRTFNFSKMIFEGMVKNLDSKSKFLMYPRFIQIFLNKHKRHLLPHNRTYIAPTLTQKLFSNMRRASKGYTGVDIPLFPTMLVQGPILQGEGSTVPVESHHTPSGAPTTSQPPLSSPSKIPTRQETKGNGNIPKSPTMPYDLPLPGGHIPESDEGSMTLHELTVLCTKLSNKVDSLETELKQIKQTYGVALTKLIKKVKKLKQTVKTSQARRRAKIVVSYDEESSEDSSKQGRMIEDIDQDAGISLVTPTKVSSQEDQTEDQLGVLSATKVLADAAKKNVNIYTRRRRAVSTGSEGVSTTSRIFSTAKESVSTAGASMLVSTAGMVQ</sequence>
<feature type="non-terminal residue" evidence="3">
    <location>
        <position position="1"/>
    </location>
</feature>
<dbReference type="EMBL" id="BQNB010014943">
    <property type="protein sequence ID" value="GJT34202.1"/>
    <property type="molecule type" value="Genomic_DNA"/>
</dbReference>
<feature type="compositionally biased region" description="Low complexity" evidence="2">
    <location>
        <begin position="198"/>
        <end position="209"/>
    </location>
</feature>
<keyword evidence="4" id="KW-1185">Reference proteome</keyword>
<dbReference type="Proteomes" id="UP001151760">
    <property type="component" value="Unassembled WGS sequence"/>
</dbReference>
<evidence type="ECO:0000313" key="4">
    <source>
        <dbReference type="Proteomes" id="UP001151760"/>
    </source>
</evidence>
<keyword evidence="1" id="KW-0175">Coiled coil</keyword>
<evidence type="ECO:0000256" key="2">
    <source>
        <dbReference type="SAM" id="MobiDB-lite"/>
    </source>
</evidence>
<organism evidence="3 4">
    <name type="scientific">Tanacetum coccineum</name>
    <dbReference type="NCBI Taxonomy" id="301880"/>
    <lineage>
        <taxon>Eukaryota</taxon>
        <taxon>Viridiplantae</taxon>
        <taxon>Streptophyta</taxon>
        <taxon>Embryophyta</taxon>
        <taxon>Tracheophyta</taxon>
        <taxon>Spermatophyta</taxon>
        <taxon>Magnoliopsida</taxon>
        <taxon>eudicotyledons</taxon>
        <taxon>Gunneridae</taxon>
        <taxon>Pentapetalae</taxon>
        <taxon>asterids</taxon>
        <taxon>campanulids</taxon>
        <taxon>Asterales</taxon>
        <taxon>Asteraceae</taxon>
        <taxon>Asteroideae</taxon>
        <taxon>Anthemideae</taxon>
        <taxon>Anthemidinae</taxon>
        <taxon>Tanacetum</taxon>
    </lineage>
</organism>
<reference evidence="3" key="1">
    <citation type="journal article" date="2022" name="Int. J. Mol. Sci.">
        <title>Draft Genome of Tanacetum Coccineum: Genomic Comparison of Closely Related Tanacetum-Family Plants.</title>
        <authorList>
            <person name="Yamashiro T."/>
            <person name="Shiraishi A."/>
            <person name="Nakayama K."/>
            <person name="Satake H."/>
        </authorList>
    </citation>
    <scope>NUCLEOTIDE SEQUENCE</scope>
</reference>
<name>A0ABQ5D739_9ASTR</name>
<feature type="compositionally biased region" description="Polar residues" evidence="2">
    <location>
        <begin position="210"/>
        <end position="225"/>
    </location>
</feature>
<proteinExistence type="predicted"/>